<dbReference type="Pfam" id="PF02518">
    <property type="entry name" value="HATPase_c"/>
    <property type="match status" value="1"/>
</dbReference>
<dbReference type="Proteomes" id="UP000198856">
    <property type="component" value="Unassembled WGS sequence"/>
</dbReference>
<dbReference type="InterPro" id="IPR001789">
    <property type="entry name" value="Sig_transdc_resp-reg_receiver"/>
</dbReference>
<dbReference type="NCBIfam" id="TIGR00229">
    <property type="entry name" value="sensory_box"/>
    <property type="match status" value="1"/>
</dbReference>
<dbReference type="InterPro" id="IPR005467">
    <property type="entry name" value="His_kinase_dom"/>
</dbReference>
<dbReference type="Pfam" id="PF13426">
    <property type="entry name" value="PAS_9"/>
    <property type="match status" value="1"/>
</dbReference>
<dbReference type="InterPro" id="IPR003594">
    <property type="entry name" value="HATPase_dom"/>
</dbReference>
<dbReference type="STRING" id="890420.SAMN05216226_103156"/>
<feature type="domain" description="Histidine kinase" evidence="3">
    <location>
        <begin position="274"/>
        <end position="461"/>
    </location>
</feature>
<dbReference type="EMBL" id="FNFC01000003">
    <property type="protein sequence ID" value="SDJ42812.1"/>
    <property type="molecule type" value="Genomic_DNA"/>
</dbReference>
<evidence type="ECO:0000259" key="4">
    <source>
        <dbReference type="PROSITE" id="PS50110"/>
    </source>
</evidence>
<dbReference type="InterPro" id="IPR035965">
    <property type="entry name" value="PAS-like_dom_sf"/>
</dbReference>
<dbReference type="Gene3D" id="3.30.450.20">
    <property type="entry name" value="PAS domain"/>
    <property type="match status" value="1"/>
</dbReference>
<feature type="domain" description="PAS" evidence="5">
    <location>
        <begin position="137"/>
        <end position="181"/>
    </location>
</feature>
<dbReference type="PANTHER" id="PTHR43547:SF2">
    <property type="entry name" value="HYBRID SIGNAL TRANSDUCTION HISTIDINE KINASE C"/>
    <property type="match status" value="1"/>
</dbReference>
<gene>
    <name evidence="6" type="ORF">SAMN05216226_103156</name>
</gene>
<reference evidence="6 7" key="1">
    <citation type="submission" date="2016-10" db="EMBL/GenBank/DDBJ databases">
        <authorList>
            <person name="de Groot N.N."/>
        </authorList>
    </citation>
    <scope>NUCLEOTIDE SEQUENCE [LARGE SCALE GENOMIC DNA]</scope>
    <source>
        <strain evidence="6 7">IBRC-M10015</strain>
    </source>
</reference>
<dbReference type="PANTHER" id="PTHR43547">
    <property type="entry name" value="TWO-COMPONENT HISTIDINE KINASE"/>
    <property type="match status" value="1"/>
</dbReference>
<feature type="modified residue" description="4-aspartylphosphate" evidence="2">
    <location>
        <position position="62"/>
    </location>
</feature>
<dbReference type="Gene3D" id="3.40.50.2300">
    <property type="match status" value="1"/>
</dbReference>
<dbReference type="CDD" id="cd00075">
    <property type="entry name" value="HATPase"/>
    <property type="match status" value="1"/>
</dbReference>
<dbReference type="PRINTS" id="PR00344">
    <property type="entry name" value="BCTRLSENSOR"/>
</dbReference>
<dbReference type="PROSITE" id="PS50112">
    <property type="entry name" value="PAS"/>
    <property type="match status" value="1"/>
</dbReference>
<dbReference type="CDD" id="cd00082">
    <property type="entry name" value="HisKA"/>
    <property type="match status" value="1"/>
</dbReference>
<evidence type="ECO:0000256" key="1">
    <source>
        <dbReference type="ARBA" id="ARBA00022553"/>
    </source>
</evidence>
<dbReference type="InterPro" id="IPR000014">
    <property type="entry name" value="PAS"/>
</dbReference>
<dbReference type="SUPFAM" id="SSF47384">
    <property type="entry name" value="Homodimeric domain of signal transducing histidine kinase"/>
    <property type="match status" value="1"/>
</dbReference>
<dbReference type="AlphaFoldDB" id="A0A1G8TMQ0"/>
<dbReference type="PROSITE" id="PS50110">
    <property type="entry name" value="RESPONSE_REGULATORY"/>
    <property type="match status" value="1"/>
</dbReference>
<protein>
    <submittedName>
        <fullName evidence="6">PAS domain S-box-containing protein</fullName>
    </submittedName>
</protein>
<evidence type="ECO:0000259" key="5">
    <source>
        <dbReference type="PROSITE" id="PS50112"/>
    </source>
</evidence>
<dbReference type="SMART" id="SM00448">
    <property type="entry name" value="REC"/>
    <property type="match status" value="1"/>
</dbReference>
<dbReference type="SMART" id="SM00091">
    <property type="entry name" value="PAS"/>
    <property type="match status" value="1"/>
</dbReference>
<accession>A0A1G8TMQ0</accession>
<sequence>MPDHYRATDARILHVDDDPTQLNVVETYFERELPGVEMLTATDAKDGLETLASTQIDCIVSDYEMPEIDGLEFLEHVRATHSDVPFILYTGKGSEEIASKAINSGVTGYLQKGGPEQLQRLIHRVEHAAEEHRAKVESERYATVLRALDYPIYVVGEEGTFEYVNDAFVEMVGYDREEILGSPPGLIKTAEGVERANESLRDIVSSTGSDRKQFQVDIHTKGGDTIPCRDHMAALPFDDQFRGSVGILQDISQQEQRREKLATQNERLEEIISFVSHDLRTPLTQARAGLELAHDSGTDEDFERVDSALNRMEDMLSEVRTLARTGLVVDCTMAVDVDTIVSRAWQTFSRPADTLECEPFEIEGDPERVKPLVENLLRNAVEHTDEGVRVAVKPLEDGFYVADDGPGIPAQERENIFEPGYTTASDGSGFGLAIVKRVSEAHGWKLTVSESDDGGARFEFRNVTVDDGTSSEAVSAAR</sequence>
<dbReference type="SUPFAM" id="SSF55785">
    <property type="entry name" value="PYP-like sensor domain (PAS domain)"/>
    <property type="match status" value="1"/>
</dbReference>
<dbReference type="InterPro" id="IPR036097">
    <property type="entry name" value="HisK_dim/P_sf"/>
</dbReference>
<organism evidence="6 7">
    <name type="scientific">Halovenus aranensis</name>
    <dbReference type="NCBI Taxonomy" id="890420"/>
    <lineage>
        <taxon>Archaea</taxon>
        <taxon>Methanobacteriati</taxon>
        <taxon>Methanobacteriota</taxon>
        <taxon>Stenosarchaea group</taxon>
        <taxon>Halobacteria</taxon>
        <taxon>Halobacteriales</taxon>
        <taxon>Haloarculaceae</taxon>
        <taxon>Halovenus</taxon>
    </lineage>
</organism>
<dbReference type="OrthoDB" id="8127at2157"/>
<evidence type="ECO:0000256" key="2">
    <source>
        <dbReference type="PROSITE-ProRule" id="PRU00169"/>
    </source>
</evidence>
<dbReference type="Pfam" id="PF00072">
    <property type="entry name" value="Response_reg"/>
    <property type="match status" value="1"/>
</dbReference>
<dbReference type="InterPro" id="IPR011006">
    <property type="entry name" value="CheY-like_superfamily"/>
</dbReference>
<dbReference type="InterPro" id="IPR036890">
    <property type="entry name" value="HATPase_C_sf"/>
</dbReference>
<dbReference type="Gene3D" id="3.30.565.10">
    <property type="entry name" value="Histidine kinase-like ATPase, C-terminal domain"/>
    <property type="match status" value="1"/>
</dbReference>
<evidence type="ECO:0000313" key="7">
    <source>
        <dbReference type="Proteomes" id="UP000198856"/>
    </source>
</evidence>
<dbReference type="Pfam" id="PF00512">
    <property type="entry name" value="HisKA"/>
    <property type="match status" value="1"/>
</dbReference>
<feature type="domain" description="Response regulatory" evidence="4">
    <location>
        <begin position="11"/>
        <end position="127"/>
    </location>
</feature>
<keyword evidence="1 2" id="KW-0597">Phosphoprotein</keyword>
<dbReference type="SMART" id="SM00387">
    <property type="entry name" value="HATPase_c"/>
    <property type="match status" value="1"/>
</dbReference>
<dbReference type="GO" id="GO:0000155">
    <property type="term" value="F:phosphorelay sensor kinase activity"/>
    <property type="evidence" value="ECO:0007669"/>
    <property type="project" value="InterPro"/>
</dbReference>
<evidence type="ECO:0000259" key="3">
    <source>
        <dbReference type="PROSITE" id="PS50109"/>
    </source>
</evidence>
<dbReference type="PROSITE" id="PS50109">
    <property type="entry name" value="HIS_KIN"/>
    <property type="match status" value="1"/>
</dbReference>
<proteinExistence type="predicted"/>
<dbReference type="InterPro" id="IPR004358">
    <property type="entry name" value="Sig_transdc_His_kin-like_C"/>
</dbReference>
<keyword evidence="7" id="KW-1185">Reference proteome</keyword>
<dbReference type="InterPro" id="IPR003661">
    <property type="entry name" value="HisK_dim/P_dom"/>
</dbReference>
<dbReference type="SUPFAM" id="SSF52172">
    <property type="entry name" value="CheY-like"/>
    <property type="match status" value="1"/>
</dbReference>
<dbReference type="CDD" id="cd00156">
    <property type="entry name" value="REC"/>
    <property type="match status" value="1"/>
</dbReference>
<evidence type="ECO:0000313" key="6">
    <source>
        <dbReference type="EMBL" id="SDJ42812.1"/>
    </source>
</evidence>
<name>A0A1G8TMQ0_9EURY</name>
<dbReference type="SUPFAM" id="SSF55874">
    <property type="entry name" value="ATPase domain of HSP90 chaperone/DNA topoisomerase II/histidine kinase"/>
    <property type="match status" value="1"/>
</dbReference>
<dbReference type="SMART" id="SM00388">
    <property type="entry name" value="HisKA"/>
    <property type="match status" value="1"/>
</dbReference>
<dbReference type="CDD" id="cd00130">
    <property type="entry name" value="PAS"/>
    <property type="match status" value="1"/>
</dbReference>
<dbReference type="RefSeq" id="WP_218120838.1">
    <property type="nucleotide sequence ID" value="NZ_FNFC01000003.1"/>
</dbReference>
<dbReference type="Gene3D" id="1.10.287.130">
    <property type="match status" value="1"/>
</dbReference>